<dbReference type="PANTHER" id="PTHR34295:SF1">
    <property type="entry name" value="BIOTIN TRANSPORTER BIOY"/>
    <property type="match status" value="1"/>
</dbReference>
<keyword evidence="3" id="KW-0812">Transmembrane</keyword>
<reference evidence="4 5" key="1">
    <citation type="submission" date="2019-03" db="EMBL/GenBank/DDBJ databases">
        <title>Diversity of the mouse oral microbiome.</title>
        <authorList>
            <person name="Joseph S."/>
            <person name="Aduse-Opoku J."/>
            <person name="Curtis M."/>
            <person name="Wade W."/>
            <person name="Hashim A."/>
        </authorList>
    </citation>
    <scope>NUCLEOTIDE SEQUENCE [LARGE SCALE GENOMIC DNA]</scope>
    <source>
        <strain evidence="5">irhom_31</strain>
    </source>
</reference>
<dbReference type="AlphaFoldDB" id="A0A4Y9F7C4"/>
<feature type="transmembrane region" description="Helical" evidence="3">
    <location>
        <begin position="129"/>
        <end position="156"/>
    </location>
</feature>
<dbReference type="Proteomes" id="UP000297951">
    <property type="component" value="Unassembled WGS sequence"/>
</dbReference>
<dbReference type="EMBL" id="SPQC01000010">
    <property type="protein sequence ID" value="TFU23132.1"/>
    <property type="molecule type" value="Genomic_DNA"/>
</dbReference>
<dbReference type="GO" id="GO:0005886">
    <property type="term" value="C:plasma membrane"/>
    <property type="evidence" value="ECO:0007669"/>
    <property type="project" value="UniProtKB-SubCell"/>
</dbReference>
<sequence>MTSSQTSPRTARAAANPGHDLALIAVFAAFITVCALLPAIPVGPAAVPITLQTLAIYIAALTLGGTRAALAVTLYVVAGLVGLPVFSGGRGGFGTIVSPSFGYLLGFIPGALVTGGLAYAALRRRMSGAGLFGAFVVAVLAGFAIIQVFGVAGMMINADLELGAAVAAALIYIPGDLIKCLVAVLVALAVHRAFPTLARR</sequence>
<keyword evidence="2" id="KW-1003">Cell membrane</keyword>
<keyword evidence="2 3" id="KW-0472">Membrane</keyword>
<dbReference type="Pfam" id="PF02632">
    <property type="entry name" value="BioY"/>
    <property type="match status" value="1"/>
</dbReference>
<evidence type="ECO:0000313" key="4">
    <source>
        <dbReference type="EMBL" id="TFU23132.1"/>
    </source>
</evidence>
<dbReference type="PIRSF" id="PIRSF016661">
    <property type="entry name" value="BioY"/>
    <property type="match status" value="1"/>
</dbReference>
<comment type="similarity">
    <text evidence="1 2">Belongs to the BioY family.</text>
</comment>
<keyword evidence="3" id="KW-1133">Transmembrane helix</keyword>
<feature type="transmembrane region" description="Helical" evidence="3">
    <location>
        <begin position="101"/>
        <end position="122"/>
    </location>
</feature>
<evidence type="ECO:0000256" key="2">
    <source>
        <dbReference type="PIRNR" id="PIRNR016661"/>
    </source>
</evidence>
<dbReference type="Gene3D" id="1.10.1760.20">
    <property type="match status" value="1"/>
</dbReference>
<keyword evidence="2" id="KW-0813">Transport</keyword>
<dbReference type="OrthoDB" id="1496139at2"/>
<protein>
    <recommendedName>
        <fullName evidence="2">Biotin transporter</fullName>
    </recommendedName>
</protein>
<comment type="caution">
    <text evidence="4">The sequence shown here is derived from an EMBL/GenBank/DDBJ whole genome shotgun (WGS) entry which is preliminary data.</text>
</comment>
<evidence type="ECO:0000256" key="3">
    <source>
        <dbReference type="SAM" id="Phobius"/>
    </source>
</evidence>
<accession>A0A4Y9F7C4</accession>
<comment type="subcellular location">
    <subcellularLocation>
        <location evidence="2">Cell membrane</location>
        <topology evidence="2">Multi-pass membrane protein</topology>
    </subcellularLocation>
</comment>
<dbReference type="InterPro" id="IPR003784">
    <property type="entry name" value="BioY"/>
</dbReference>
<feature type="transmembrane region" description="Helical" evidence="3">
    <location>
        <begin position="162"/>
        <end position="190"/>
    </location>
</feature>
<dbReference type="STRING" id="85336.A7979_05800"/>
<evidence type="ECO:0000256" key="1">
    <source>
        <dbReference type="ARBA" id="ARBA00010692"/>
    </source>
</evidence>
<name>A0A4Y9F7C4_9MICC</name>
<organism evidence="4 5">
    <name type="scientific">Rothia nasimurium</name>
    <dbReference type="NCBI Taxonomy" id="85336"/>
    <lineage>
        <taxon>Bacteria</taxon>
        <taxon>Bacillati</taxon>
        <taxon>Actinomycetota</taxon>
        <taxon>Actinomycetes</taxon>
        <taxon>Micrococcales</taxon>
        <taxon>Micrococcaceae</taxon>
        <taxon>Rothia</taxon>
    </lineage>
</organism>
<dbReference type="GO" id="GO:0015225">
    <property type="term" value="F:biotin transmembrane transporter activity"/>
    <property type="evidence" value="ECO:0007669"/>
    <property type="project" value="UniProtKB-UniRule"/>
</dbReference>
<dbReference type="RefSeq" id="WP_135011712.1">
    <property type="nucleotide sequence ID" value="NZ_JADGLK010000010.1"/>
</dbReference>
<feature type="transmembrane region" description="Helical" evidence="3">
    <location>
        <begin position="21"/>
        <end position="40"/>
    </location>
</feature>
<proteinExistence type="inferred from homology"/>
<evidence type="ECO:0000313" key="5">
    <source>
        <dbReference type="Proteomes" id="UP000297951"/>
    </source>
</evidence>
<feature type="transmembrane region" description="Helical" evidence="3">
    <location>
        <begin position="46"/>
        <end position="63"/>
    </location>
</feature>
<dbReference type="PANTHER" id="PTHR34295">
    <property type="entry name" value="BIOTIN TRANSPORTER BIOY"/>
    <property type="match status" value="1"/>
</dbReference>
<feature type="transmembrane region" description="Helical" evidence="3">
    <location>
        <begin position="70"/>
        <end position="89"/>
    </location>
</feature>
<gene>
    <name evidence="4" type="ORF">E4U03_04020</name>
</gene>